<gene>
    <name evidence="8 10" type="primary">tpiA</name>
    <name evidence="10" type="ORF">PLUA15_120045</name>
</gene>
<evidence type="ECO:0000256" key="4">
    <source>
        <dbReference type="ARBA" id="ARBA00022432"/>
    </source>
</evidence>
<feature type="binding site" evidence="8">
    <location>
        <begin position="9"/>
        <end position="11"/>
    </location>
    <ligand>
        <name>substrate</name>
    </ligand>
</feature>
<feature type="binding site" evidence="8">
    <location>
        <position position="212"/>
    </location>
    <ligand>
        <name>substrate</name>
    </ligand>
</feature>
<protein>
    <recommendedName>
        <fullName evidence="8 9">Triosephosphate isomerase</fullName>
        <shortName evidence="8">TIM</shortName>
        <shortName evidence="8">TPI</shortName>
        <ecNumber evidence="8 9">5.3.1.1</ecNumber>
    </recommendedName>
    <alternativeName>
        <fullName evidence="8">Triose-phosphate isomerase</fullName>
    </alternativeName>
</protein>
<feature type="binding site" evidence="8">
    <location>
        <begin position="233"/>
        <end position="234"/>
    </location>
    <ligand>
        <name>substrate</name>
    </ligand>
</feature>
<dbReference type="GO" id="GO:0046166">
    <property type="term" value="P:glyceraldehyde-3-phosphate biosynthetic process"/>
    <property type="evidence" value="ECO:0007669"/>
    <property type="project" value="TreeGrafter"/>
</dbReference>
<keyword evidence="4 8" id="KW-0312">Gluconeogenesis</keyword>
<accession>A0AAX2H4C6</accession>
<dbReference type="GO" id="GO:0006096">
    <property type="term" value="P:glycolytic process"/>
    <property type="evidence" value="ECO:0007669"/>
    <property type="project" value="UniProtKB-UniRule"/>
</dbReference>
<dbReference type="PANTHER" id="PTHR21139">
    <property type="entry name" value="TRIOSEPHOSPHATE ISOMERASE"/>
    <property type="match status" value="1"/>
</dbReference>
<dbReference type="EMBL" id="OBKZ01000004">
    <property type="protein sequence ID" value="SOB49321.1"/>
    <property type="molecule type" value="Genomic_DNA"/>
</dbReference>
<feature type="binding site" evidence="8">
    <location>
        <position position="173"/>
    </location>
    <ligand>
        <name>substrate</name>
    </ligand>
</feature>
<keyword evidence="7 8" id="KW-0413">Isomerase</keyword>
<comment type="catalytic activity">
    <reaction evidence="8 9">
        <text>D-glyceraldehyde 3-phosphate = dihydroxyacetone phosphate</text>
        <dbReference type="Rhea" id="RHEA:18585"/>
        <dbReference type="ChEBI" id="CHEBI:57642"/>
        <dbReference type="ChEBI" id="CHEBI:59776"/>
        <dbReference type="EC" id="5.3.1.1"/>
    </reaction>
</comment>
<evidence type="ECO:0000313" key="10">
    <source>
        <dbReference type="EMBL" id="SOB49321.1"/>
    </source>
</evidence>
<dbReference type="AlphaFoldDB" id="A0AAX2H4C6"/>
<dbReference type="SUPFAM" id="SSF51351">
    <property type="entry name" value="Triosephosphate isomerase (TIM)"/>
    <property type="match status" value="1"/>
</dbReference>
<evidence type="ECO:0000256" key="9">
    <source>
        <dbReference type="RuleBase" id="RU363013"/>
    </source>
</evidence>
<comment type="caution">
    <text evidence="10">The sequence shown here is derived from an EMBL/GenBank/DDBJ whole genome shotgun (WGS) entry which is preliminary data.</text>
</comment>
<dbReference type="Gene3D" id="3.20.20.70">
    <property type="entry name" value="Aldolase class I"/>
    <property type="match status" value="1"/>
</dbReference>
<name>A0AAX2H4C6_9PSED</name>
<dbReference type="GO" id="GO:0005829">
    <property type="term" value="C:cytosol"/>
    <property type="evidence" value="ECO:0007669"/>
    <property type="project" value="TreeGrafter"/>
</dbReference>
<evidence type="ECO:0000313" key="11">
    <source>
        <dbReference type="Proteomes" id="UP000219564"/>
    </source>
</evidence>
<dbReference type="FunFam" id="3.20.20.70:FF:000016">
    <property type="entry name" value="Triosephosphate isomerase"/>
    <property type="match status" value="1"/>
</dbReference>
<dbReference type="GO" id="GO:0004807">
    <property type="term" value="F:triose-phosphate isomerase activity"/>
    <property type="evidence" value="ECO:0007669"/>
    <property type="project" value="UniProtKB-UniRule"/>
</dbReference>
<dbReference type="CDD" id="cd00311">
    <property type="entry name" value="TIM"/>
    <property type="match status" value="1"/>
</dbReference>
<dbReference type="EC" id="5.3.1.1" evidence="8 9"/>
<keyword evidence="6 8" id="KW-0324">Glycolysis</keyword>
<dbReference type="RefSeq" id="WP_097191300.1">
    <property type="nucleotide sequence ID" value="NZ_OBKZ01000004.1"/>
</dbReference>
<dbReference type="GO" id="GO:0006094">
    <property type="term" value="P:gluconeogenesis"/>
    <property type="evidence" value="ECO:0007669"/>
    <property type="project" value="UniProtKB-UniRule"/>
</dbReference>
<dbReference type="InterPro" id="IPR013785">
    <property type="entry name" value="Aldolase_TIM"/>
</dbReference>
<feature type="active site" description="Proton acceptor" evidence="8">
    <location>
        <position position="167"/>
    </location>
</feature>
<dbReference type="NCBIfam" id="TIGR00419">
    <property type="entry name" value="tim"/>
    <property type="match status" value="1"/>
</dbReference>
<dbReference type="PROSITE" id="PS00171">
    <property type="entry name" value="TIM_1"/>
    <property type="match status" value="1"/>
</dbReference>
<dbReference type="PANTHER" id="PTHR21139:SF42">
    <property type="entry name" value="TRIOSEPHOSPHATE ISOMERASE"/>
    <property type="match status" value="1"/>
</dbReference>
<comment type="subunit">
    <text evidence="8 9">Homodimer.</text>
</comment>
<evidence type="ECO:0000256" key="8">
    <source>
        <dbReference type="HAMAP-Rule" id="MF_00147"/>
    </source>
</evidence>
<dbReference type="Pfam" id="PF00121">
    <property type="entry name" value="TIM"/>
    <property type="match status" value="1"/>
</dbReference>
<comment type="subcellular location">
    <subcellularLocation>
        <location evidence="8 9">Cytoplasm</location>
    </subcellularLocation>
</comment>
<evidence type="ECO:0000256" key="7">
    <source>
        <dbReference type="ARBA" id="ARBA00023235"/>
    </source>
</evidence>
<comment type="pathway">
    <text evidence="8 9">Carbohydrate biosynthesis; gluconeogenesis.</text>
</comment>
<dbReference type="InterPro" id="IPR035990">
    <property type="entry name" value="TIM_sf"/>
</dbReference>
<comment type="pathway">
    <text evidence="1 8 9">Carbohydrate degradation; glycolysis; D-glyceraldehyde 3-phosphate from glycerone phosphate: step 1/1.</text>
</comment>
<evidence type="ECO:0000256" key="3">
    <source>
        <dbReference type="ARBA" id="ARBA00007422"/>
    </source>
</evidence>
<comment type="similarity">
    <text evidence="3 8 9">Belongs to the triosephosphate isomerase family.</text>
</comment>
<organism evidence="10 11">
    <name type="scientific">Pseudomonas lundensis</name>
    <dbReference type="NCBI Taxonomy" id="86185"/>
    <lineage>
        <taxon>Bacteria</taxon>
        <taxon>Pseudomonadati</taxon>
        <taxon>Pseudomonadota</taxon>
        <taxon>Gammaproteobacteria</taxon>
        <taxon>Pseudomonadales</taxon>
        <taxon>Pseudomonadaceae</taxon>
        <taxon>Pseudomonas</taxon>
    </lineage>
</organism>
<dbReference type="InterPro" id="IPR022896">
    <property type="entry name" value="TrioseP_Isoase_bac/euk"/>
</dbReference>
<dbReference type="HAMAP" id="MF_00147_B">
    <property type="entry name" value="TIM_B"/>
    <property type="match status" value="1"/>
</dbReference>
<dbReference type="GO" id="GO:0019563">
    <property type="term" value="P:glycerol catabolic process"/>
    <property type="evidence" value="ECO:0007669"/>
    <property type="project" value="TreeGrafter"/>
</dbReference>
<feature type="active site" description="Electrophile" evidence="8">
    <location>
        <position position="95"/>
    </location>
</feature>
<dbReference type="PROSITE" id="PS51440">
    <property type="entry name" value="TIM_2"/>
    <property type="match status" value="1"/>
</dbReference>
<keyword evidence="5 8" id="KW-0963">Cytoplasm</keyword>
<evidence type="ECO:0000256" key="2">
    <source>
        <dbReference type="ARBA" id="ARBA00004939"/>
    </source>
</evidence>
<evidence type="ECO:0000256" key="1">
    <source>
        <dbReference type="ARBA" id="ARBA00004680"/>
    </source>
</evidence>
<dbReference type="InterPro" id="IPR020861">
    <property type="entry name" value="Triosephosphate_isomerase_AS"/>
</dbReference>
<evidence type="ECO:0000256" key="5">
    <source>
        <dbReference type="ARBA" id="ARBA00022490"/>
    </source>
</evidence>
<dbReference type="Proteomes" id="UP000219564">
    <property type="component" value="Unassembled WGS sequence"/>
</dbReference>
<proteinExistence type="inferred from homology"/>
<evidence type="ECO:0000256" key="6">
    <source>
        <dbReference type="ARBA" id="ARBA00023152"/>
    </source>
</evidence>
<comment type="function">
    <text evidence="8">Involved in the gluconeogenesis. Catalyzes stereospecifically the conversion of dihydroxyacetone phosphate (DHAP) to D-glyceraldehyde-3-phosphate (G3P).</text>
</comment>
<reference evidence="10 11" key="1">
    <citation type="submission" date="2017-08" db="EMBL/GenBank/DDBJ databases">
        <authorList>
            <person name="Chaillou S."/>
        </authorList>
    </citation>
    <scope>NUCLEOTIDE SEQUENCE [LARGE SCALE GENOMIC DNA]</scope>
    <source>
        <strain evidence="10 11">MFPA15A1205</strain>
    </source>
</reference>
<sequence>MRRKMVAGNWKMHGTRASVAELIDGLRKLDLPSVVETAVFPSDLFIERVINGLKDTQISVGAQDAAVDAKQGALTGEISSSQLVDAGCKLVLIGHSERRLILGESDETLNRKFAAAQSSGLTPVLCIGETLEQREAGQTLEVVERQLNAVIDEFGIDVFAKAVIAYEPVWAIGTGRTATPQQAQDVHAAIRAQLAQKNSEVAQGVRLLYGGSVKAANAVELFSMPDIDGGLIGGASLNADEFGAICRAAGN</sequence>
<comment type="pathway">
    <text evidence="2">Carbohydrate metabolism; erythritol degradation.</text>
</comment>
<dbReference type="InterPro" id="IPR000652">
    <property type="entry name" value="Triosephosphate_isomerase"/>
</dbReference>